<dbReference type="InterPro" id="IPR012951">
    <property type="entry name" value="BBE"/>
</dbReference>
<dbReference type="InterPro" id="IPR036318">
    <property type="entry name" value="FAD-bd_PCMH-like_sf"/>
</dbReference>
<evidence type="ECO:0000313" key="7">
    <source>
        <dbReference type="Proteomes" id="UP000710440"/>
    </source>
</evidence>
<keyword evidence="7" id="KW-1185">Reference proteome</keyword>
<organism evidence="6 7">
    <name type="scientific">Aspergillus viridinutans</name>
    <dbReference type="NCBI Taxonomy" id="75553"/>
    <lineage>
        <taxon>Eukaryota</taxon>
        <taxon>Fungi</taxon>
        <taxon>Dikarya</taxon>
        <taxon>Ascomycota</taxon>
        <taxon>Pezizomycotina</taxon>
        <taxon>Eurotiomycetes</taxon>
        <taxon>Eurotiomycetidae</taxon>
        <taxon>Eurotiales</taxon>
        <taxon>Aspergillaceae</taxon>
        <taxon>Aspergillus</taxon>
        <taxon>Aspergillus subgen. Fumigati</taxon>
    </lineage>
</organism>
<dbReference type="SUPFAM" id="SSF56176">
    <property type="entry name" value="FAD-binding/transporter-associated domain-like"/>
    <property type="match status" value="1"/>
</dbReference>
<dbReference type="GO" id="GO:0016491">
    <property type="term" value="F:oxidoreductase activity"/>
    <property type="evidence" value="ECO:0007669"/>
    <property type="project" value="UniProtKB-KW"/>
</dbReference>
<feature type="domain" description="FAD-binding PCMH-type" evidence="5">
    <location>
        <begin position="37"/>
        <end position="209"/>
    </location>
</feature>
<evidence type="ECO:0000256" key="2">
    <source>
        <dbReference type="ARBA" id="ARBA00022630"/>
    </source>
</evidence>
<dbReference type="Gene3D" id="3.30.465.10">
    <property type="match status" value="1"/>
</dbReference>
<dbReference type="Gene3D" id="3.40.462.20">
    <property type="match status" value="1"/>
</dbReference>
<dbReference type="GO" id="GO:0071949">
    <property type="term" value="F:FAD binding"/>
    <property type="evidence" value="ECO:0007669"/>
    <property type="project" value="InterPro"/>
</dbReference>
<dbReference type="InterPro" id="IPR016166">
    <property type="entry name" value="FAD-bd_PCMH"/>
</dbReference>
<evidence type="ECO:0000256" key="3">
    <source>
        <dbReference type="ARBA" id="ARBA00022827"/>
    </source>
</evidence>
<dbReference type="InterPro" id="IPR050416">
    <property type="entry name" value="FAD-linked_Oxidoreductase"/>
</dbReference>
<evidence type="ECO:0000313" key="6">
    <source>
        <dbReference type="EMBL" id="GIK05372.1"/>
    </source>
</evidence>
<dbReference type="PANTHER" id="PTHR42973:SF17">
    <property type="entry name" value="OXIDASE, PUTATIVE (AFU_ORTHOLOGUE AFUA_6G14340)-RELATED"/>
    <property type="match status" value="1"/>
</dbReference>
<dbReference type="InterPro" id="IPR006094">
    <property type="entry name" value="Oxid_FAD_bind_N"/>
</dbReference>
<comment type="caution">
    <text evidence="6">The sequence shown here is derived from an EMBL/GenBank/DDBJ whole genome shotgun (WGS) entry which is preliminary data.</text>
</comment>
<dbReference type="Pfam" id="PF01565">
    <property type="entry name" value="FAD_binding_4"/>
    <property type="match status" value="1"/>
</dbReference>
<protein>
    <recommendedName>
        <fullName evidence="5">FAD-binding PCMH-type domain-containing protein</fullName>
    </recommendedName>
</protein>
<accession>A0A9P3C3Y6</accession>
<proteinExistence type="inferred from homology"/>
<name>A0A9P3C3Y6_ASPVI</name>
<dbReference type="PROSITE" id="PS51387">
    <property type="entry name" value="FAD_PCMH"/>
    <property type="match status" value="1"/>
</dbReference>
<dbReference type="InterPro" id="IPR016169">
    <property type="entry name" value="FAD-bd_PCMH_sub2"/>
</dbReference>
<gene>
    <name evidence="6" type="ORF">Aspvir_009481</name>
</gene>
<dbReference type="PANTHER" id="PTHR42973">
    <property type="entry name" value="BINDING OXIDOREDUCTASE, PUTATIVE (AFU_ORTHOLOGUE AFUA_1G17690)-RELATED"/>
    <property type="match status" value="1"/>
</dbReference>
<comment type="similarity">
    <text evidence="1">Belongs to the oxygen-dependent FAD-linked oxidoreductase family.</text>
</comment>
<evidence type="ECO:0000259" key="5">
    <source>
        <dbReference type="PROSITE" id="PS51387"/>
    </source>
</evidence>
<keyword evidence="4" id="KW-0560">Oxidoreductase</keyword>
<dbReference type="OrthoDB" id="407275at2759"/>
<dbReference type="Pfam" id="PF08031">
    <property type="entry name" value="BBE"/>
    <property type="match status" value="1"/>
</dbReference>
<dbReference type="AlphaFoldDB" id="A0A9P3C3Y6"/>
<dbReference type="GeneID" id="66937463"/>
<keyword evidence="2" id="KW-0285">Flavoprotein</keyword>
<reference evidence="6 7" key="1">
    <citation type="submission" date="2021-02" db="EMBL/GenBank/DDBJ databases">
        <title>Pan-genome distribution and transcriptional activeness of fungal secondary metabolism genes in Aspergillus section Fumigati.</title>
        <authorList>
            <person name="Takahashi H."/>
            <person name="Umemura M."/>
            <person name="Ninomiya A."/>
            <person name="Kusuya Y."/>
            <person name="Urayama S."/>
            <person name="Shimizu M."/>
            <person name="Watanabe A."/>
            <person name="Kamei K."/>
            <person name="Yaguchi T."/>
            <person name="Hagiwara D."/>
        </authorList>
    </citation>
    <scope>NUCLEOTIDE SEQUENCE [LARGE SCALE GENOMIC DNA]</scope>
    <source>
        <strain evidence="6 7">IFM 47045</strain>
    </source>
</reference>
<dbReference type="RefSeq" id="XP_043128558.1">
    <property type="nucleotide sequence ID" value="XM_043272623.1"/>
</dbReference>
<evidence type="ECO:0000256" key="1">
    <source>
        <dbReference type="ARBA" id="ARBA00005466"/>
    </source>
</evidence>
<keyword evidence="3" id="KW-0274">FAD</keyword>
<dbReference type="Proteomes" id="UP000710440">
    <property type="component" value="Unassembled WGS sequence"/>
</dbReference>
<dbReference type="EMBL" id="BOPL01000008">
    <property type="protein sequence ID" value="GIK05372.1"/>
    <property type="molecule type" value="Genomic_DNA"/>
</dbReference>
<evidence type="ECO:0000256" key="4">
    <source>
        <dbReference type="ARBA" id="ARBA00023002"/>
    </source>
</evidence>
<sequence>MRDTSLEEQLLRAVGSDVSLVTFPMTPTSVPVFNRNIPLTPKAITFPQSVEQVAEIVKCAAAAGYKVQPKSGGHSYANHGYGGADGAVVVDLKNLQKLSIDDSTHVATFGAGARLGDIARFLYKNGRAMAHGTCPDVGLGGHATTGGMGPASRRWGLAIDHVLEMQVVLADGQILRTSQTEHDDLFFALRGAGASFGIVTEFVMRTQPAPTQAVQYECLFDSTDPVVRSNIFKAWQQLVADPALPLELHSIIDVFEHKIVISGTFFGPRERFDALGLNARFPESQGSNVTDTSDWMQLVDSWANHVLREFGGGAPRAFFAKSLNFNARSLMPPPVIDALFHFLSSWARTRGRLFLSFHLGGGAIANVPADETAYPYRDTLFWGQFAVAGPGVLPEKSKEFVSCIVSIITGGVPDGVFGAYVGHVDASLLNPQEAYWGPNLPRLGQIKTAVDPRDAFHNPQSVAVLEEPGA</sequence>